<keyword evidence="2 5" id="KW-0812">Transmembrane</keyword>
<keyword evidence="7" id="KW-1185">Reference proteome</keyword>
<feature type="transmembrane region" description="Helical" evidence="5">
    <location>
        <begin position="237"/>
        <end position="257"/>
    </location>
</feature>
<evidence type="ECO:0000313" key="7">
    <source>
        <dbReference type="Proteomes" id="UP000008495"/>
    </source>
</evidence>
<feature type="transmembrane region" description="Helical" evidence="5">
    <location>
        <begin position="170"/>
        <end position="195"/>
    </location>
</feature>
<comment type="subcellular location">
    <subcellularLocation>
        <location evidence="5">Cell membrane</location>
        <topology evidence="5">Multi-pass membrane protein</topology>
    </subcellularLocation>
    <subcellularLocation>
        <location evidence="1">Membrane</location>
        <topology evidence="1">Multi-pass membrane protein</topology>
    </subcellularLocation>
</comment>
<dbReference type="InterPro" id="IPR002781">
    <property type="entry name" value="TM_pro_TauE-like"/>
</dbReference>
<dbReference type="GO" id="GO:0005886">
    <property type="term" value="C:plasma membrane"/>
    <property type="evidence" value="ECO:0007669"/>
    <property type="project" value="UniProtKB-SubCell"/>
</dbReference>
<protein>
    <recommendedName>
        <fullName evidence="5">Probable membrane transporter protein</fullName>
    </recommendedName>
</protein>
<dbReference type="Pfam" id="PF01925">
    <property type="entry name" value="TauE"/>
    <property type="match status" value="1"/>
</dbReference>
<comment type="caution">
    <text evidence="6">The sequence shown here is derived from an EMBL/GenBank/DDBJ whole genome shotgun (WGS) entry which is preliminary data.</text>
</comment>
<dbReference type="OrthoDB" id="5145250at2"/>
<feature type="transmembrane region" description="Helical" evidence="5">
    <location>
        <begin position="207"/>
        <end position="225"/>
    </location>
</feature>
<comment type="similarity">
    <text evidence="5">Belongs to the 4-toluene sulfonate uptake permease (TSUP) (TC 2.A.102) family.</text>
</comment>
<dbReference type="PANTHER" id="PTHR43483">
    <property type="entry name" value="MEMBRANE TRANSPORTER PROTEIN HI_0806-RELATED"/>
    <property type="match status" value="1"/>
</dbReference>
<dbReference type="eggNOG" id="COG0730">
    <property type="taxonomic scope" value="Bacteria"/>
</dbReference>
<evidence type="ECO:0000256" key="2">
    <source>
        <dbReference type="ARBA" id="ARBA00022692"/>
    </source>
</evidence>
<dbReference type="PANTHER" id="PTHR43483:SF3">
    <property type="entry name" value="MEMBRANE TRANSPORTER PROTEIN HI_0806-RELATED"/>
    <property type="match status" value="1"/>
</dbReference>
<evidence type="ECO:0000256" key="3">
    <source>
        <dbReference type="ARBA" id="ARBA00022989"/>
    </source>
</evidence>
<reference evidence="6 7" key="1">
    <citation type="submission" date="2012-08" db="EMBL/GenBank/DDBJ databases">
        <title>Whole genome shotgun sequence of Austwickia chelonae NBRC 105200.</title>
        <authorList>
            <person name="Yoshida I."/>
            <person name="Hosoyama A."/>
            <person name="Tsuchikane K."/>
            <person name="Katsumata H."/>
            <person name="Ando Y."/>
            <person name="Ohji S."/>
            <person name="Hamada M."/>
            <person name="Tamura T."/>
            <person name="Yamazoe A."/>
            <person name="Yamazaki S."/>
            <person name="Fujita N."/>
        </authorList>
    </citation>
    <scope>NUCLEOTIDE SEQUENCE [LARGE SCALE GENOMIC DNA]</scope>
    <source>
        <strain evidence="6 7">NBRC 105200</strain>
    </source>
</reference>
<evidence type="ECO:0000256" key="5">
    <source>
        <dbReference type="RuleBase" id="RU363041"/>
    </source>
</evidence>
<feature type="transmembrane region" description="Helical" evidence="5">
    <location>
        <begin position="104"/>
        <end position="126"/>
    </location>
</feature>
<keyword evidence="3 5" id="KW-1133">Transmembrane helix</keyword>
<keyword evidence="4 5" id="KW-0472">Membrane</keyword>
<feature type="transmembrane region" description="Helical" evidence="5">
    <location>
        <begin position="132"/>
        <end position="150"/>
    </location>
</feature>
<feature type="transmembrane region" description="Helical" evidence="5">
    <location>
        <begin position="46"/>
        <end position="67"/>
    </location>
</feature>
<feature type="transmembrane region" description="Helical" evidence="5">
    <location>
        <begin position="263"/>
        <end position="284"/>
    </location>
</feature>
<accession>K6VSD5</accession>
<name>K6VSD5_9MICO</name>
<organism evidence="6 7">
    <name type="scientific">Austwickia chelonae NBRC 105200</name>
    <dbReference type="NCBI Taxonomy" id="1184607"/>
    <lineage>
        <taxon>Bacteria</taxon>
        <taxon>Bacillati</taxon>
        <taxon>Actinomycetota</taxon>
        <taxon>Actinomycetes</taxon>
        <taxon>Micrococcales</taxon>
        <taxon>Dermatophilaceae</taxon>
        <taxon>Austwickia</taxon>
    </lineage>
</organism>
<evidence type="ECO:0000256" key="1">
    <source>
        <dbReference type="ARBA" id="ARBA00004141"/>
    </source>
</evidence>
<proteinExistence type="inferred from homology"/>
<dbReference type="STRING" id="100225.SAMN05421595_0771"/>
<gene>
    <name evidence="6" type="ORF">AUCHE_08_05010</name>
</gene>
<feature type="transmembrane region" description="Helical" evidence="5">
    <location>
        <begin position="79"/>
        <end position="97"/>
    </location>
</feature>
<feature type="transmembrane region" description="Helical" evidence="5">
    <location>
        <begin position="6"/>
        <end position="25"/>
    </location>
</feature>
<keyword evidence="5" id="KW-1003">Cell membrane</keyword>
<dbReference type="Proteomes" id="UP000008495">
    <property type="component" value="Unassembled WGS sequence"/>
</dbReference>
<sequence length="311" mass="33091">MLAVVLTLIVLVNLFFVVTLVKDLHHHRHQLWEEPGNRAQMAGSQAIIYFFSTFGISDFAIGSALYPKVKWVVDRKLPGTLNTACVIPVAVMALSYISSIETDLFTLGLAVLAQVVGAFFGAPVVAKLPARIIKWGIIAGLLVAGGLILMHKTGLSPSGGDATGLTGGKLLAFGVLSLIYGALNNIGIGSFALTMATVYSMGMDPRVAFPIMMAACTFSVPIGSVQFIRHDAYARKLTLFSAVFGSLGVLVAVFFVKSLNVSALQWVVLGVIAYTAVSMLLDLLSEKKKPQEEFSSVAVAAVETSEKKDHA</sequence>
<dbReference type="RefSeq" id="WP_006503010.1">
    <property type="nucleotide sequence ID" value="NZ_BAGZ01000008.1"/>
</dbReference>
<dbReference type="EMBL" id="BAGZ01000008">
    <property type="protein sequence ID" value="GAB78255.1"/>
    <property type="molecule type" value="Genomic_DNA"/>
</dbReference>
<evidence type="ECO:0000313" key="6">
    <source>
        <dbReference type="EMBL" id="GAB78255.1"/>
    </source>
</evidence>
<dbReference type="AlphaFoldDB" id="K6VSD5"/>
<evidence type="ECO:0000256" key="4">
    <source>
        <dbReference type="ARBA" id="ARBA00023136"/>
    </source>
</evidence>